<protein>
    <submittedName>
        <fullName evidence="1">Uncharacterized protein</fullName>
    </submittedName>
</protein>
<reference evidence="1" key="1">
    <citation type="submission" date="2022-12" db="EMBL/GenBank/DDBJ databases">
        <authorList>
            <person name="Petersen C."/>
        </authorList>
    </citation>
    <scope>NUCLEOTIDE SEQUENCE</scope>
    <source>
        <strain evidence="1">IBT 29495</strain>
    </source>
</reference>
<evidence type="ECO:0000313" key="1">
    <source>
        <dbReference type="EMBL" id="KAJ5504548.1"/>
    </source>
</evidence>
<proteinExistence type="predicted"/>
<evidence type="ECO:0000313" key="2">
    <source>
        <dbReference type="Proteomes" id="UP001149954"/>
    </source>
</evidence>
<dbReference type="EMBL" id="JAPWDS010000003">
    <property type="protein sequence ID" value="KAJ5504548.1"/>
    <property type="molecule type" value="Genomic_DNA"/>
</dbReference>
<name>A0A9W9XWD8_9EURO</name>
<accession>A0A9W9XWD8</accession>
<organism evidence="1 2">
    <name type="scientific">Penicillium fimorum</name>
    <dbReference type="NCBI Taxonomy" id="1882269"/>
    <lineage>
        <taxon>Eukaryota</taxon>
        <taxon>Fungi</taxon>
        <taxon>Dikarya</taxon>
        <taxon>Ascomycota</taxon>
        <taxon>Pezizomycotina</taxon>
        <taxon>Eurotiomycetes</taxon>
        <taxon>Eurotiomycetidae</taxon>
        <taxon>Eurotiales</taxon>
        <taxon>Aspergillaceae</taxon>
        <taxon>Penicillium</taxon>
    </lineage>
</organism>
<dbReference type="Proteomes" id="UP001149954">
    <property type="component" value="Unassembled WGS sequence"/>
</dbReference>
<comment type="caution">
    <text evidence="1">The sequence shown here is derived from an EMBL/GenBank/DDBJ whole genome shotgun (WGS) entry which is preliminary data.</text>
</comment>
<dbReference type="AlphaFoldDB" id="A0A9W9XWD8"/>
<reference evidence="1" key="2">
    <citation type="journal article" date="2023" name="IMA Fungus">
        <title>Comparative genomic study of the Penicillium genus elucidates a diverse pangenome and 15 lateral gene transfer events.</title>
        <authorList>
            <person name="Petersen C."/>
            <person name="Sorensen T."/>
            <person name="Nielsen M.R."/>
            <person name="Sondergaard T.E."/>
            <person name="Sorensen J.L."/>
            <person name="Fitzpatrick D.A."/>
            <person name="Frisvad J.C."/>
            <person name="Nielsen K.L."/>
        </authorList>
    </citation>
    <scope>NUCLEOTIDE SEQUENCE</scope>
    <source>
        <strain evidence="1">IBT 29495</strain>
    </source>
</reference>
<gene>
    <name evidence="1" type="ORF">N7463_007422</name>
</gene>
<dbReference type="OrthoDB" id="10576160at2759"/>
<keyword evidence="2" id="KW-1185">Reference proteome</keyword>
<sequence>MRVKLRKPSVCNKLANFYIECDQVPKSLDFHVSADDSKFSLGHSAVTSESLPPQPTPRLAALVSSSNAVSVEAGRIIKT</sequence>